<gene>
    <name evidence="6" type="ORF">BGZ70_010542</name>
</gene>
<dbReference type="InterPro" id="IPR009081">
    <property type="entry name" value="PP-bd_ACP"/>
</dbReference>
<dbReference type="InterPro" id="IPR023213">
    <property type="entry name" value="CAT-like_dom_sf"/>
</dbReference>
<dbReference type="CDD" id="cd19544">
    <property type="entry name" value="E-C_NRPS"/>
    <property type="match status" value="1"/>
</dbReference>
<dbReference type="InterPro" id="IPR036736">
    <property type="entry name" value="ACP-like_sf"/>
</dbReference>
<dbReference type="Gene3D" id="3.40.50.980">
    <property type="match status" value="2"/>
</dbReference>
<dbReference type="Gene3D" id="3.30.559.10">
    <property type="entry name" value="Chloramphenicol acetyltransferase-like domain"/>
    <property type="match status" value="1"/>
</dbReference>
<comment type="caution">
    <text evidence="6">The sequence shown here is derived from an EMBL/GenBank/DDBJ whole genome shotgun (WGS) entry which is preliminary data.</text>
</comment>
<dbReference type="EMBL" id="JAAAHY010000964">
    <property type="protein sequence ID" value="KAF9954503.1"/>
    <property type="molecule type" value="Genomic_DNA"/>
</dbReference>
<dbReference type="GO" id="GO:0016874">
    <property type="term" value="F:ligase activity"/>
    <property type="evidence" value="ECO:0007669"/>
    <property type="project" value="UniProtKB-KW"/>
</dbReference>
<dbReference type="GO" id="GO:0031177">
    <property type="term" value="F:phosphopantetheine binding"/>
    <property type="evidence" value="ECO:0007669"/>
    <property type="project" value="TreeGrafter"/>
</dbReference>
<dbReference type="GO" id="GO:0044550">
    <property type="term" value="P:secondary metabolite biosynthetic process"/>
    <property type="evidence" value="ECO:0007669"/>
    <property type="project" value="TreeGrafter"/>
</dbReference>
<dbReference type="PROSITE" id="PS50075">
    <property type="entry name" value="CARRIER"/>
    <property type="match status" value="1"/>
</dbReference>
<evidence type="ECO:0000313" key="7">
    <source>
        <dbReference type="Proteomes" id="UP000738359"/>
    </source>
</evidence>
<dbReference type="Pfam" id="PF00550">
    <property type="entry name" value="PP-binding"/>
    <property type="match status" value="1"/>
</dbReference>
<evidence type="ECO:0000256" key="3">
    <source>
        <dbReference type="ARBA" id="ARBA00022598"/>
    </source>
</evidence>
<dbReference type="SUPFAM" id="SSF52777">
    <property type="entry name" value="CoA-dependent acyltransferases"/>
    <property type="match status" value="3"/>
</dbReference>
<dbReference type="Gene3D" id="2.30.38.10">
    <property type="entry name" value="Luciferase, Domain 3"/>
    <property type="match status" value="1"/>
</dbReference>
<dbReference type="Pfam" id="PF00501">
    <property type="entry name" value="AMP-binding"/>
    <property type="match status" value="3"/>
</dbReference>
<dbReference type="NCBIfam" id="TIGR01733">
    <property type="entry name" value="AA-adenyl-dom"/>
    <property type="match status" value="1"/>
</dbReference>
<dbReference type="InterPro" id="IPR020845">
    <property type="entry name" value="AMP-binding_CS"/>
</dbReference>
<feature type="domain" description="Carrier" evidence="5">
    <location>
        <begin position="674"/>
        <end position="748"/>
    </location>
</feature>
<organism evidence="6 7">
    <name type="scientific">Mortierella alpina</name>
    <name type="common">Oleaginous fungus</name>
    <name type="synonym">Mortierella renispora</name>
    <dbReference type="NCBI Taxonomy" id="64518"/>
    <lineage>
        <taxon>Eukaryota</taxon>
        <taxon>Fungi</taxon>
        <taxon>Fungi incertae sedis</taxon>
        <taxon>Mucoromycota</taxon>
        <taxon>Mortierellomycotina</taxon>
        <taxon>Mortierellomycetes</taxon>
        <taxon>Mortierellales</taxon>
        <taxon>Mortierellaceae</taxon>
        <taxon>Mortierella</taxon>
    </lineage>
</organism>
<dbReference type="SUPFAM" id="SSF47336">
    <property type="entry name" value="ACP-like"/>
    <property type="match status" value="1"/>
</dbReference>
<dbReference type="FunFam" id="1.10.1200.10:FF:000005">
    <property type="entry name" value="Nonribosomal peptide synthetase 1"/>
    <property type="match status" value="1"/>
</dbReference>
<dbReference type="InterPro" id="IPR000873">
    <property type="entry name" value="AMP-dep_synth/lig_dom"/>
</dbReference>
<dbReference type="InterPro" id="IPR045851">
    <property type="entry name" value="AMP-bd_C_sf"/>
</dbReference>
<accession>A0A9P6IZL4</accession>
<dbReference type="FunFam" id="3.40.50.980:FF:000001">
    <property type="entry name" value="Non-ribosomal peptide synthetase"/>
    <property type="match status" value="2"/>
</dbReference>
<dbReference type="InterPro" id="IPR006162">
    <property type="entry name" value="Ppantetheine_attach_site"/>
</dbReference>
<dbReference type="Gene3D" id="3.30.300.30">
    <property type="match status" value="2"/>
</dbReference>
<dbReference type="Gene3D" id="1.10.1200.10">
    <property type="entry name" value="ACP-like"/>
    <property type="match status" value="1"/>
</dbReference>
<protein>
    <recommendedName>
        <fullName evidence="5">Carrier domain-containing protein</fullName>
    </recommendedName>
</protein>
<dbReference type="PANTHER" id="PTHR45527">
    <property type="entry name" value="NONRIBOSOMAL PEPTIDE SYNTHETASE"/>
    <property type="match status" value="1"/>
</dbReference>
<evidence type="ECO:0000259" key="5">
    <source>
        <dbReference type="PROSITE" id="PS50075"/>
    </source>
</evidence>
<keyword evidence="1" id="KW-0596">Phosphopantetheine</keyword>
<dbReference type="PROSITE" id="PS00012">
    <property type="entry name" value="PHOSPHOPANTETHEINE"/>
    <property type="match status" value="1"/>
</dbReference>
<dbReference type="Proteomes" id="UP000738359">
    <property type="component" value="Unassembled WGS sequence"/>
</dbReference>
<comment type="similarity">
    <text evidence="4">Belongs to the NRP synthetase family.</text>
</comment>
<dbReference type="InterPro" id="IPR042099">
    <property type="entry name" value="ANL_N_sf"/>
</dbReference>
<dbReference type="PANTHER" id="PTHR45527:SF1">
    <property type="entry name" value="FATTY ACID SYNTHASE"/>
    <property type="match status" value="1"/>
</dbReference>
<dbReference type="OrthoDB" id="329835at2759"/>
<evidence type="ECO:0000256" key="1">
    <source>
        <dbReference type="ARBA" id="ARBA00022450"/>
    </source>
</evidence>
<dbReference type="Pfam" id="PF00668">
    <property type="entry name" value="Condensation"/>
    <property type="match status" value="1"/>
</dbReference>
<dbReference type="InterPro" id="IPR001242">
    <property type="entry name" value="Condensation_dom"/>
</dbReference>
<dbReference type="Gene3D" id="3.30.559.30">
    <property type="entry name" value="Nonribosomal peptide synthetase, condensation domain"/>
    <property type="match status" value="2"/>
</dbReference>
<dbReference type="CDD" id="cd05930">
    <property type="entry name" value="A_NRPS"/>
    <property type="match status" value="2"/>
</dbReference>
<dbReference type="FunFam" id="3.30.300.30:FF:000010">
    <property type="entry name" value="Enterobactin synthetase component F"/>
    <property type="match status" value="1"/>
</dbReference>
<name>A0A9P6IZL4_MORAP</name>
<sequence length="1712" mass="189427">MPPTEPNGLLSGQHELDIALQGFASDRQIGTADASAYLSLHVDLSGDPTTVQLLEHVKRAVLVSAAHPPLRQKEPAVPHQVYFRWYDQGQGWSVVDFGQSSLSAVDPVGFELELYLQDVDGQIEGVMRYASALFDSTTIERHIGYLELMLRGMATDAMQSVTKIDILSSAEQSLLLYTWNRMPLVQREPQTIHQMFKEQVKRTPEAIALVNEDQELTYAELNARSNSLAHRLIELSIRPDTCVGICAGRSVAMVTGMLAILKAGGAYVPLDPTYPSERLKSILSDAATSIMVADEAGRAALDASLDEATLYSLTLVDPDTSLTHQTTNPQVHELTERSLAYVIYTSGEFCSIHEHSRTIQVASISFDVAVWEIFISISSGATLYLPPDSIRMDRDTLWDYMIQHSITHATFTPSFLQDGKDLPKSTKPLTLILGGEALSPTLLLNLIRQGITVFNDYGPTETSISAATWKCPMYFEGAVVPIGRPVRNARLYILDTDQQPVPLGTVGELYIGGEGVARGYLNRPEQTAERFLVDPFSDDKSAQMYRSGDLARYLPDGNLVYLGRNDDQVKIRGFRIELGEIEICLSEHEWVSEAVVLALGAGDNKRLVAYIVSEPHEQLPHHLRTHVAAKLPPYMVPEAYVRLDAMPLTANKKLDRKAMPAPDEDSFAREAYEHPRGDIEVKLATIWTQLLRTERISRHDSFFALGGHSLLAAKMLEHLRRAGLTVSVRSLFEYPTLSALARVVRVHEAISVPPNLITSESEVLTPEMLPLIVLNQSDIDNIVRNVPGGLSNIQDIYSLSPLQDGILFHHLLATEGDPYLITSTMAFESRALLDRYLDAFQTVVDRHDILRTAFFWENLSNSAQVVCRSAPLSIFELTLDPTDEPIEEHLDRLFNPRCYRIDLCQAPLLRFIIAKDANGRWLLVQLIHHSSAEKMHIEIKALLDGQGKSLPAPKPFRDLLAQARLKSNPKAHEQFFKDMLAGVDEPTLPFGLTTVIDGGAEVSESHQMLPQALNDRLRLQAKRLRVGLASVCHVAWAQVLARTSGQQRVVFGTVLFGRLQDEDSSGHALGLSINTLPIRCDIDKRSVRECVQDTHACLTALLEHEHASLALAQRCSDVPAGTPLFSGLLNYRHTTLSSSSCSDASETEFVSEEERVHYPGIGFVSGQERTNYPFCLSVEEFGAALGLTVQVLHPIDPSRVCAYMKQALEGIVEALETLNDAPIRHLEVLPSEERQMLLREWNTTQEAYPDHLCLHQLFEQQVERTPEAIAVVHEDQSLTYAELNARANSLAHQLIQLGVQPDALVAICVKRSPAMIIGVLAILKAGGAYVPLDPLYTSDRLRDILQDTSPVCLLADKTGRNALGKSALSTVTIMDPSIVEAHPTTNPQISTLTSRHLAYVIFTSGTTGKPKGVMIEHQGVVNLVTSRQEYMHVQSSSRITQFFSINFDASVCEIFGSLSFGGCLHLLQQELRLDRQRMWSYLQQHRITHATLTPTVLQDCEDLSLLSTMSKIVVAGEPLSAALVGKVHKLVPNGTIINEYGPTETTVAATLWKYSGDGFSDMAPIGRPLPNKRIYLLDIHGNPVPLGVIGEIYIGGVGVARGYLNRPDLTAERFLQDPFSEEAEGRMYKTGDLAQYLPDGNLVCLGRNDHQVKIRGFRIELGEIEARLTEHPLVSEAAIVCLGEESNKRLVAYVIVHSDHEAAQGMPKNMGK</sequence>
<dbReference type="GO" id="GO:0005737">
    <property type="term" value="C:cytoplasm"/>
    <property type="evidence" value="ECO:0007669"/>
    <property type="project" value="TreeGrafter"/>
</dbReference>
<evidence type="ECO:0000256" key="2">
    <source>
        <dbReference type="ARBA" id="ARBA00022553"/>
    </source>
</evidence>
<dbReference type="GO" id="GO:0043041">
    <property type="term" value="P:amino acid activation for nonribosomal peptide biosynthetic process"/>
    <property type="evidence" value="ECO:0007669"/>
    <property type="project" value="TreeGrafter"/>
</dbReference>
<dbReference type="Pfam" id="PF13193">
    <property type="entry name" value="AMP-binding_C"/>
    <property type="match status" value="1"/>
</dbReference>
<keyword evidence="3" id="KW-0436">Ligase</keyword>
<evidence type="ECO:0000256" key="4">
    <source>
        <dbReference type="ARBA" id="ARBA00029454"/>
    </source>
</evidence>
<evidence type="ECO:0000313" key="6">
    <source>
        <dbReference type="EMBL" id="KAF9954503.1"/>
    </source>
</evidence>
<keyword evidence="7" id="KW-1185">Reference proteome</keyword>
<dbReference type="NCBIfam" id="NF003417">
    <property type="entry name" value="PRK04813.1"/>
    <property type="match status" value="3"/>
</dbReference>
<dbReference type="Gene3D" id="3.40.50.12780">
    <property type="entry name" value="N-terminal domain of ligase-like"/>
    <property type="match status" value="2"/>
</dbReference>
<dbReference type="InterPro" id="IPR010071">
    <property type="entry name" value="AA_adenyl_dom"/>
</dbReference>
<proteinExistence type="inferred from homology"/>
<dbReference type="FunFam" id="3.40.50.12780:FF:000012">
    <property type="entry name" value="Non-ribosomal peptide synthetase"/>
    <property type="match status" value="1"/>
</dbReference>
<keyword evidence="2" id="KW-0597">Phosphoprotein</keyword>
<dbReference type="InterPro" id="IPR025110">
    <property type="entry name" value="AMP-bd_C"/>
</dbReference>
<dbReference type="PROSITE" id="PS00455">
    <property type="entry name" value="AMP_BINDING"/>
    <property type="match status" value="1"/>
</dbReference>
<dbReference type="FunFam" id="2.30.38.10:FF:000001">
    <property type="entry name" value="Non-ribosomal peptide synthetase PvdI"/>
    <property type="match status" value="2"/>
</dbReference>
<reference evidence="6" key="1">
    <citation type="journal article" date="2020" name="Fungal Divers.">
        <title>Resolving the Mortierellaceae phylogeny through synthesis of multi-gene phylogenetics and phylogenomics.</title>
        <authorList>
            <person name="Vandepol N."/>
            <person name="Liber J."/>
            <person name="Desiro A."/>
            <person name="Na H."/>
            <person name="Kennedy M."/>
            <person name="Barry K."/>
            <person name="Grigoriev I.V."/>
            <person name="Miller A.N."/>
            <person name="O'Donnell K."/>
            <person name="Stajich J.E."/>
            <person name="Bonito G."/>
        </authorList>
    </citation>
    <scope>NUCLEOTIDE SEQUENCE</scope>
    <source>
        <strain evidence="6">CK1249</strain>
    </source>
</reference>
<dbReference type="SUPFAM" id="SSF56801">
    <property type="entry name" value="Acetyl-CoA synthetase-like"/>
    <property type="match status" value="2"/>
</dbReference>